<reference evidence="15 16" key="1">
    <citation type="submission" date="2018-04" db="EMBL/GenBank/DDBJ databases">
        <title>Genomic Encyclopedia of Archaeal and Bacterial Type Strains, Phase II (KMG-II): from individual species to whole genera.</title>
        <authorList>
            <person name="Goeker M."/>
        </authorList>
    </citation>
    <scope>NUCLEOTIDE SEQUENCE [LARGE SCALE GENOMIC DNA]</scope>
    <source>
        <strain evidence="15 16">DSM 21823</strain>
    </source>
</reference>
<dbReference type="EMBL" id="QBKP01000006">
    <property type="protein sequence ID" value="PTX49987.1"/>
    <property type="molecule type" value="Genomic_DNA"/>
</dbReference>
<dbReference type="InterPro" id="IPR011577">
    <property type="entry name" value="Cyt_b561_bac/Ni-Hgenase"/>
</dbReference>
<evidence type="ECO:0000256" key="12">
    <source>
        <dbReference type="ARBA" id="ARBA00037975"/>
    </source>
</evidence>
<evidence type="ECO:0000256" key="7">
    <source>
        <dbReference type="ARBA" id="ARBA00022723"/>
    </source>
</evidence>
<dbReference type="RefSeq" id="WP_108128930.1">
    <property type="nucleotide sequence ID" value="NZ_QBKP01000006.1"/>
</dbReference>
<dbReference type="GO" id="GO:0009055">
    <property type="term" value="F:electron transfer activity"/>
    <property type="evidence" value="ECO:0007669"/>
    <property type="project" value="InterPro"/>
</dbReference>
<name>A0A2T6B1N3_9RHOB</name>
<evidence type="ECO:0000259" key="14">
    <source>
        <dbReference type="Pfam" id="PF01292"/>
    </source>
</evidence>
<feature type="transmembrane region" description="Helical" evidence="13">
    <location>
        <begin position="95"/>
        <end position="116"/>
    </location>
</feature>
<evidence type="ECO:0000313" key="16">
    <source>
        <dbReference type="Proteomes" id="UP000244224"/>
    </source>
</evidence>
<protein>
    <submittedName>
        <fullName evidence="15">Cytochrome b561</fullName>
    </submittedName>
</protein>
<evidence type="ECO:0000256" key="10">
    <source>
        <dbReference type="ARBA" id="ARBA00023004"/>
    </source>
</evidence>
<keyword evidence="6 13" id="KW-0812">Transmembrane</keyword>
<dbReference type="PANTHER" id="PTHR30529:SF3">
    <property type="entry name" value="CYTOCHROME B561 HOMOLOG 1"/>
    <property type="match status" value="1"/>
</dbReference>
<evidence type="ECO:0000256" key="3">
    <source>
        <dbReference type="ARBA" id="ARBA00022448"/>
    </source>
</evidence>
<feature type="transmembrane region" description="Helical" evidence="13">
    <location>
        <begin position="12"/>
        <end position="35"/>
    </location>
</feature>
<gene>
    <name evidence="15" type="ORF">C8N34_106169</name>
</gene>
<evidence type="ECO:0000256" key="5">
    <source>
        <dbReference type="ARBA" id="ARBA00022617"/>
    </source>
</evidence>
<keyword evidence="8" id="KW-0249">Electron transport</keyword>
<accession>A0A2T6B1N3</accession>
<dbReference type="GO" id="GO:0022904">
    <property type="term" value="P:respiratory electron transport chain"/>
    <property type="evidence" value="ECO:0007669"/>
    <property type="project" value="InterPro"/>
</dbReference>
<evidence type="ECO:0000256" key="6">
    <source>
        <dbReference type="ARBA" id="ARBA00022692"/>
    </source>
</evidence>
<keyword evidence="3" id="KW-0813">Transport</keyword>
<organism evidence="15 16">
    <name type="scientific">Gemmobacter caeni</name>
    <dbReference type="NCBI Taxonomy" id="589035"/>
    <lineage>
        <taxon>Bacteria</taxon>
        <taxon>Pseudomonadati</taxon>
        <taxon>Pseudomonadota</taxon>
        <taxon>Alphaproteobacteria</taxon>
        <taxon>Rhodobacterales</taxon>
        <taxon>Paracoccaceae</taxon>
        <taxon>Gemmobacter</taxon>
    </lineage>
</organism>
<evidence type="ECO:0000256" key="9">
    <source>
        <dbReference type="ARBA" id="ARBA00022989"/>
    </source>
</evidence>
<dbReference type="GO" id="GO:0046872">
    <property type="term" value="F:metal ion binding"/>
    <property type="evidence" value="ECO:0007669"/>
    <property type="project" value="UniProtKB-KW"/>
</dbReference>
<feature type="domain" description="Cytochrome b561 bacterial/Ni-hydrogenase" evidence="14">
    <location>
        <begin position="5"/>
        <end position="157"/>
    </location>
</feature>
<feature type="transmembrane region" description="Helical" evidence="13">
    <location>
        <begin position="47"/>
        <end position="65"/>
    </location>
</feature>
<keyword evidence="4" id="KW-1003">Cell membrane</keyword>
<comment type="similarity">
    <text evidence="12">Belongs to the cytochrome b561 family.</text>
</comment>
<evidence type="ECO:0000256" key="13">
    <source>
        <dbReference type="SAM" id="Phobius"/>
    </source>
</evidence>
<keyword evidence="10" id="KW-0408">Iron</keyword>
<keyword evidence="7" id="KW-0479">Metal-binding</keyword>
<comment type="cofactor">
    <cofactor evidence="1">
        <name>heme b</name>
        <dbReference type="ChEBI" id="CHEBI:60344"/>
    </cofactor>
</comment>
<evidence type="ECO:0000313" key="15">
    <source>
        <dbReference type="EMBL" id="PTX49987.1"/>
    </source>
</evidence>
<evidence type="ECO:0000256" key="8">
    <source>
        <dbReference type="ARBA" id="ARBA00022982"/>
    </source>
</evidence>
<dbReference type="InterPro" id="IPR016174">
    <property type="entry name" value="Di-haem_cyt_TM"/>
</dbReference>
<evidence type="ECO:0000256" key="4">
    <source>
        <dbReference type="ARBA" id="ARBA00022475"/>
    </source>
</evidence>
<dbReference type="PANTHER" id="PTHR30529">
    <property type="entry name" value="CYTOCHROME B561"/>
    <property type="match status" value="1"/>
</dbReference>
<keyword evidence="9 13" id="KW-1133">Transmembrane helix</keyword>
<keyword evidence="5" id="KW-0349">Heme</keyword>
<keyword evidence="11 13" id="KW-0472">Membrane</keyword>
<keyword evidence="16" id="KW-1185">Reference proteome</keyword>
<dbReference type="OrthoDB" id="8156287at2"/>
<dbReference type="Proteomes" id="UP000244224">
    <property type="component" value="Unassembled WGS sequence"/>
</dbReference>
<dbReference type="Pfam" id="PF01292">
    <property type="entry name" value="Ni_hydr_CYTB"/>
    <property type="match status" value="1"/>
</dbReference>
<comment type="subcellular location">
    <subcellularLocation>
        <location evidence="2">Cell membrane</location>
        <topology evidence="2">Multi-pass membrane protein</topology>
    </subcellularLocation>
</comment>
<proteinExistence type="inferred from homology"/>
<sequence length="161" mass="16993">MPKGYSRSQIVLHWLTVVLVAWQFIGNDAISAAWRSLRQGGSPAFDPLVAGHVAGGIAVLVLALWRIGLQGRRGAPAPAEGSPAILRPLSKLAHAGLYLAMIALAVTGGMAWFGGISVAAEAHEVLKAVLLALIGLHVAGALWHQFVLRDGLMRRMARPAD</sequence>
<comment type="caution">
    <text evidence="15">The sequence shown here is derived from an EMBL/GenBank/DDBJ whole genome shotgun (WGS) entry which is preliminary data.</text>
</comment>
<dbReference type="GO" id="GO:0005886">
    <property type="term" value="C:plasma membrane"/>
    <property type="evidence" value="ECO:0007669"/>
    <property type="project" value="UniProtKB-SubCell"/>
</dbReference>
<evidence type="ECO:0000256" key="11">
    <source>
        <dbReference type="ARBA" id="ARBA00023136"/>
    </source>
</evidence>
<feature type="transmembrane region" description="Helical" evidence="13">
    <location>
        <begin position="128"/>
        <end position="148"/>
    </location>
</feature>
<dbReference type="AlphaFoldDB" id="A0A2T6B1N3"/>
<dbReference type="SUPFAM" id="SSF81342">
    <property type="entry name" value="Transmembrane di-heme cytochromes"/>
    <property type="match status" value="1"/>
</dbReference>
<dbReference type="GO" id="GO:0020037">
    <property type="term" value="F:heme binding"/>
    <property type="evidence" value="ECO:0007669"/>
    <property type="project" value="TreeGrafter"/>
</dbReference>
<dbReference type="InterPro" id="IPR052168">
    <property type="entry name" value="Cytochrome_b561_oxidase"/>
</dbReference>
<evidence type="ECO:0000256" key="2">
    <source>
        <dbReference type="ARBA" id="ARBA00004651"/>
    </source>
</evidence>
<evidence type="ECO:0000256" key="1">
    <source>
        <dbReference type="ARBA" id="ARBA00001970"/>
    </source>
</evidence>